<evidence type="ECO:0000313" key="2">
    <source>
        <dbReference type="Proteomes" id="UP000054630"/>
    </source>
</evidence>
<dbReference type="Proteomes" id="UP000054630">
    <property type="component" value="Unassembled WGS sequence"/>
</dbReference>
<protein>
    <submittedName>
        <fullName evidence="1">Uncharacterized protein</fullName>
    </submittedName>
</protein>
<dbReference type="AlphaFoldDB" id="A0A0V0RN47"/>
<proteinExistence type="predicted"/>
<comment type="caution">
    <text evidence="1">The sequence shown here is derived from an EMBL/GenBank/DDBJ whole genome shotgun (WGS) entry which is preliminary data.</text>
</comment>
<keyword evidence="2" id="KW-1185">Reference proteome</keyword>
<organism evidence="1 2">
    <name type="scientific">Trichinella nelsoni</name>
    <dbReference type="NCBI Taxonomy" id="6336"/>
    <lineage>
        <taxon>Eukaryota</taxon>
        <taxon>Metazoa</taxon>
        <taxon>Ecdysozoa</taxon>
        <taxon>Nematoda</taxon>
        <taxon>Enoplea</taxon>
        <taxon>Dorylaimia</taxon>
        <taxon>Trichinellida</taxon>
        <taxon>Trichinellidae</taxon>
        <taxon>Trichinella</taxon>
    </lineage>
</organism>
<dbReference type="OrthoDB" id="6432478at2759"/>
<name>A0A0V0RN47_9BILA</name>
<sequence length="151" mass="16053">MADELKAAERIWIRQEQIHAFGSKDPTDKSVMKTLCGLNPFLDEFGVMRVYGRLGTAQLEEEAKFPALLPCKGIIVELLTGSDGLARSAKVKTAAGGSLLEIPLVAPGLLSIRTCVHGYCSGLRASSGCRFILGNLTLIKCSCILGIVAGC</sequence>
<reference evidence="1 2" key="1">
    <citation type="submission" date="2015-01" db="EMBL/GenBank/DDBJ databases">
        <title>Evolution of Trichinella species and genotypes.</title>
        <authorList>
            <person name="Korhonen P.K."/>
            <person name="Edoardo P."/>
            <person name="Giuseppe L.R."/>
            <person name="Gasser R.B."/>
        </authorList>
    </citation>
    <scope>NUCLEOTIDE SEQUENCE [LARGE SCALE GENOMIC DNA]</scope>
    <source>
        <strain evidence="1">ISS37</strain>
    </source>
</reference>
<dbReference type="EMBL" id="JYDL01000119">
    <property type="protein sequence ID" value="KRX15897.1"/>
    <property type="molecule type" value="Genomic_DNA"/>
</dbReference>
<evidence type="ECO:0000313" key="1">
    <source>
        <dbReference type="EMBL" id="KRX15897.1"/>
    </source>
</evidence>
<accession>A0A0V0RN47</accession>
<gene>
    <name evidence="1" type="ORF">T07_8723</name>
</gene>